<accession>A0A388LTP3</accession>
<evidence type="ECO:0000256" key="2">
    <source>
        <dbReference type="ARBA" id="ARBA00023136"/>
    </source>
</evidence>
<sequence>MHGKHIPCESVLARERQEGRRTAQQCACSLCPPPPPHCHPSFSPALVANAAAHSHDPRRLLEYSLAYPQQQPQHGGRLDAKQCVPIRIGNWLAGSHLPSASREGEGGGGGGRGGGGGGGGRTGGRPVADSSHSSQTASRHWSATGVYPPPPSVAPQLYPPFLYDPHYREGEPHRCTEHKPGDESGDEDEDVEKVEREIPTKRHRCIHCGRKEEEEVKQGKKKKKKEKKARRRNGSPSGKRSGSETGEGGRALFPLFWKICLFALFCLFVHHLLSLAQGSRPSVQVDDFHLHSIAAHRRWEPGKLRPRVLLDLSFDVVFAIENPNWVGLGFANLSSVIIYREREIAKVTAPGGSVCGGCRRLLHSRVNVTDVRMLEVGPQLLVDMARGHVLIVIKAQIHGRIEILSWKHPLQDREGIGRAFLYEDEGGKGEGVKSGAEQDQDSHEEREKEARRKGDGKQLWVKGRRREGEDGLGCSGRRGKLT</sequence>
<dbReference type="GO" id="GO:0016020">
    <property type="term" value="C:membrane"/>
    <property type="evidence" value="ECO:0007669"/>
    <property type="project" value="UniProtKB-SubCell"/>
</dbReference>
<name>A0A388LTP3_CHABU</name>
<feature type="region of interest" description="Disordered" evidence="3">
    <location>
        <begin position="95"/>
        <end position="246"/>
    </location>
</feature>
<keyword evidence="5" id="KW-1185">Reference proteome</keyword>
<keyword evidence="2" id="KW-0472">Membrane</keyword>
<feature type="compositionally biased region" description="Acidic residues" evidence="3">
    <location>
        <begin position="183"/>
        <end position="192"/>
    </location>
</feature>
<protein>
    <recommendedName>
        <fullName evidence="6">Late embryogenesis abundant protein LEA-2 subgroup domain-containing protein</fullName>
    </recommendedName>
</protein>
<reference evidence="4 5" key="1">
    <citation type="journal article" date="2018" name="Cell">
        <title>The Chara Genome: Secondary Complexity and Implications for Plant Terrestrialization.</title>
        <authorList>
            <person name="Nishiyama T."/>
            <person name="Sakayama H."/>
            <person name="Vries J.D."/>
            <person name="Buschmann H."/>
            <person name="Saint-Marcoux D."/>
            <person name="Ullrich K.K."/>
            <person name="Haas F.B."/>
            <person name="Vanderstraeten L."/>
            <person name="Becker D."/>
            <person name="Lang D."/>
            <person name="Vosolsobe S."/>
            <person name="Rombauts S."/>
            <person name="Wilhelmsson P.K.I."/>
            <person name="Janitza P."/>
            <person name="Kern R."/>
            <person name="Heyl A."/>
            <person name="Rumpler F."/>
            <person name="Villalobos L.I.A.C."/>
            <person name="Clay J.M."/>
            <person name="Skokan R."/>
            <person name="Toyoda A."/>
            <person name="Suzuki Y."/>
            <person name="Kagoshima H."/>
            <person name="Schijlen E."/>
            <person name="Tajeshwar N."/>
            <person name="Catarino B."/>
            <person name="Hetherington A.J."/>
            <person name="Saltykova A."/>
            <person name="Bonnot C."/>
            <person name="Breuninger H."/>
            <person name="Symeonidi A."/>
            <person name="Radhakrishnan G.V."/>
            <person name="Van Nieuwerburgh F."/>
            <person name="Deforce D."/>
            <person name="Chang C."/>
            <person name="Karol K.G."/>
            <person name="Hedrich R."/>
            <person name="Ulvskov P."/>
            <person name="Glockner G."/>
            <person name="Delwiche C.F."/>
            <person name="Petrasek J."/>
            <person name="Van de Peer Y."/>
            <person name="Friml J."/>
            <person name="Beilby M."/>
            <person name="Dolan L."/>
            <person name="Kohara Y."/>
            <person name="Sugano S."/>
            <person name="Fujiyama A."/>
            <person name="Delaux P.-M."/>
            <person name="Quint M."/>
            <person name="TheiBen G."/>
            <person name="Hagemann M."/>
            <person name="Harholt J."/>
            <person name="Dunand C."/>
            <person name="Zachgo S."/>
            <person name="Langdale J."/>
            <person name="Maumus F."/>
            <person name="Straeten D.V.D."/>
            <person name="Gould S.B."/>
            <person name="Rensing S.A."/>
        </authorList>
    </citation>
    <scope>NUCLEOTIDE SEQUENCE [LARGE SCALE GENOMIC DNA]</scope>
    <source>
        <strain evidence="4 5">S276</strain>
    </source>
</reference>
<feature type="compositionally biased region" description="Basic and acidic residues" evidence="3">
    <location>
        <begin position="165"/>
        <end position="182"/>
    </location>
</feature>
<feature type="region of interest" description="Disordered" evidence="3">
    <location>
        <begin position="426"/>
        <end position="482"/>
    </location>
</feature>
<proteinExistence type="predicted"/>
<feature type="compositionally biased region" description="Basic residues" evidence="3">
    <location>
        <begin position="219"/>
        <end position="233"/>
    </location>
</feature>
<dbReference type="Gramene" id="GBG85686">
    <property type="protein sequence ID" value="GBG85686"/>
    <property type="gene ID" value="CBR_g40418"/>
</dbReference>
<feature type="compositionally biased region" description="Polar residues" evidence="3">
    <location>
        <begin position="234"/>
        <end position="244"/>
    </location>
</feature>
<dbReference type="AlphaFoldDB" id="A0A388LTP3"/>
<evidence type="ECO:0008006" key="6">
    <source>
        <dbReference type="Google" id="ProtNLM"/>
    </source>
</evidence>
<dbReference type="PANTHER" id="PTHR31234:SF2">
    <property type="entry name" value="OS05G0199100 PROTEIN"/>
    <property type="match status" value="1"/>
</dbReference>
<dbReference type="Proteomes" id="UP000265515">
    <property type="component" value="Unassembled WGS sequence"/>
</dbReference>
<evidence type="ECO:0000256" key="3">
    <source>
        <dbReference type="SAM" id="MobiDB-lite"/>
    </source>
</evidence>
<dbReference type="EMBL" id="BFEA01000530">
    <property type="protein sequence ID" value="GBG85686.1"/>
    <property type="molecule type" value="Genomic_DNA"/>
</dbReference>
<dbReference type="GO" id="GO:0098542">
    <property type="term" value="P:defense response to other organism"/>
    <property type="evidence" value="ECO:0007669"/>
    <property type="project" value="InterPro"/>
</dbReference>
<dbReference type="InterPro" id="IPR044839">
    <property type="entry name" value="NDR1-like"/>
</dbReference>
<dbReference type="OrthoDB" id="1917236at2759"/>
<comment type="subcellular location">
    <subcellularLocation>
        <location evidence="1">Membrane</location>
    </subcellularLocation>
</comment>
<evidence type="ECO:0000313" key="4">
    <source>
        <dbReference type="EMBL" id="GBG85686.1"/>
    </source>
</evidence>
<gene>
    <name evidence="4" type="ORF">CBR_g40418</name>
</gene>
<feature type="compositionally biased region" description="Basic and acidic residues" evidence="3">
    <location>
        <begin position="440"/>
        <end position="456"/>
    </location>
</feature>
<feature type="compositionally biased region" description="Gly residues" evidence="3">
    <location>
        <begin position="106"/>
        <end position="123"/>
    </location>
</feature>
<evidence type="ECO:0000313" key="5">
    <source>
        <dbReference type="Proteomes" id="UP000265515"/>
    </source>
</evidence>
<evidence type="ECO:0000256" key="1">
    <source>
        <dbReference type="ARBA" id="ARBA00004370"/>
    </source>
</evidence>
<organism evidence="4 5">
    <name type="scientific">Chara braunii</name>
    <name type="common">Braun's stonewort</name>
    <dbReference type="NCBI Taxonomy" id="69332"/>
    <lineage>
        <taxon>Eukaryota</taxon>
        <taxon>Viridiplantae</taxon>
        <taxon>Streptophyta</taxon>
        <taxon>Charophyceae</taxon>
        <taxon>Charales</taxon>
        <taxon>Characeae</taxon>
        <taxon>Chara</taxon>
    </lineage>
</organism>
<dbReference type="PANTHER" id="PTHR31234">
    <property type="entry name" value="LATE EMBRYOGENESIS ABUNDANT (LEA) HYDROXYPROLINE-RICH GLYCOPROTEIN FAMILY"/>
    <property type="match status" value="1"/>
</dbReference>
<feature type="compositionally biased region" description="Polar residues" evidence="3">
    <location>
        <begin position="130"/>
        <end position="141"/>
    </location>
</feature>
<feature type="compositionally biased region" description="Basic and acidic residues" evidence="3">
    <location>
        <begin position="209"/>
        <end position="218"/>
    </location>
</feature>
<comment type="caution">
    <text evidence="4">The sequence shown here is derived from an EMBL/GenBank/DDBJ whole genome shotgun (WGS) entry which is preliminary data.</text>
</comment>